<name>A0A699QF23_TANCI</name>
<reference evidence="1" key="1">
    <citation type="journal article" date="2019" name="Sci. Rep.">
        <title>Draft genome of Tanacetum cinerariifolium, the natural source of mosquito coil.</title>
        <authorList>
            <person name="Yamashiro T."/>
            <person name="Shiraishi A."/>
            <person name="Satake H."/>
            <person name="Nakayama K."/>
        </authorList>
    </citation>
    <scope>NUCLEOTIDE SEQUENCE</scope>
</reference>
<dbReference type="AlphaFoldDB" id="A0A699QF23"/>
<proteinExistence type="predicted"/>
<protein>
    <submittedName>
        <fullName evidence="1">Uncharacterized protein</fullName>
    </submittedName>
</protein>
<dbReference type="EMBL" id="BKCJ011017058">
    <property type="protein sequence ID" value="GFC67782.1"/>
    <property type="molecule type" value="Genomic_DNA"/>
</dbReference>
<evidence type="ECO:0000313" key="1">
    <source>
        <dbReference type="EMBL" id="GFC67782.1"/>
    </source>
</evidence>
<accession>A0A699QF23</accession>
<feature type="non-terminal residue" evidence="1">
    <location>
        <position position="1"/>
    </location>
</feature>
<gene>
    <name evidence="1" type="ORF">Tci_839752</name>
</gene>
<sequence length="167" mass="18890">PQQHQLVLPDQRLLLLHYRPNVNAKSSYFKPHFPKRRHFNQRSAAKTNTFSRKINIAKGKNVTTAGPKAIVNAVEGKKKNDVKSLACFVGNKMIKSFPLPVKKFPLPEYFPTASEEVFSLLSQRDAPAEEVCTVEKLKVNHGQRHIYISQRCVSVLLGMCPMIVPII</sequence>
<organism evidence="1">
    <name type="scientific">Tanacetum cinerariifolium</name>
    <name type="common">Dalmatian daisy</name>
    <name type="synonym">Chrysanthemum cinerariifolium</name>
    <dbReference type="NCBI Taxonomy" id="118510"/>
    <lineage>
        <taxon>Eukaryota</taxon>
        <taxon>Viridiplantae</taxon>
        <taxon>Streptophyta</taxon>
        <taxon>Embryophyta</taxon>
        <taxon>Tracheophyta</taxon>
        <taxon>Spermatophyta</taxon>
        <taxon>Magnoliopsida</taxon>
        <taxon>eudicotyledons</taxon>
        <taxon>Gunneridae</taxon>
        <taxon>Pentapetalae</taxon>
        <taxon>asterids</taxon>
        <taxon>campanulids</taxon>
        <taxon>Asterales</taxon>
        <taxon>Asteraceae</taxon>
        <taxon>Asteroideae</taxon>
        <taxon>Anthemideae</taxon>
        <taxon>Anthemidinae</taxon>
        <taxon>Tanacetum</taxon>
    </lineage>
</organism>
<comment type="caution">
    <text evidence="1">The sequence shown here is derived from an EMBL/GenBank/DDBJ whole genome shotgun (WGS) entry which is preliminary data.</text>
</comment>